<keyword evidence="10" id="KW-0175">Coiled coil</keyword>
<comment type="function">
    <text evidence="1 9">May be involved in recombinational repair of damaged DNA.</text>
</comment>
<comment type="similarity">
    <text evidence="2 9">Belongs to the RecN family.</text>
</comment>
<evidence type="ECO:0000256" key="7">
    <source>
        <dbReference type="ARBA" id="ARBA00023204"/>
    </source>
</evidence>
<dbReference type="PANTHER" id="PTHR11059:SF0">
    <property type="entry name" value="DNA REPAIR PROTEIN RECN"/>
    <property type="match status" value="1"/>
</dbReference>
<accession>A0ABS8DS40</accession>
<evidence type="ECO:0000259" key="11">
    <source>
        <dbReference type="Pfam" id="PF02463"/>
    </source>
</evidence>
<dbReference type="RefSeq" id="WP_227389817.1">
    <property type="nucleotide sequence ID" value="NZ_JBHSCJ010000004.1"/>
</dbReference>
<dbReference type="NCBIfam" id="TIGR00634">
    <property type="entry name" value="recN"/>
    <property type="match status" value="1"/>
</dbReference>
<dbReference type="Gene3D" id="3.40.50.300">
    <property type="entry name" value="P-loop containing nucleotide triphosphate hydrolases"/>
    <property type="match status" value="2"/>
</dbReference>
<keyword evidence="4" id="KW-0547">Nucleotide-binding</keyword>
<evidence type="ECO:0000313" key="12">
    <source>
        <dbReference type="EMBL" id="MCB8889142.1"/>
    </source>
</evidence>
<dbReference type="SUPFAM" id="SSF52540">
    <property type="entry name" value="P-loop containing nucleoside triphosphate hydrolases"/>
    <property type="match status" value="1"/>
</dbReference>
<evidence type="ECO:0000256" key="3">
    <source>
        <dbReference type="ARBA" id="ARBA00021315"/>
    </source>
</evidence>
<dbReference type="Pfam" id="PF02463">
    <property type="entry name" value="SMC_N"/>
    <property type="match status" value="1"/>
</dbReference>
<dbReference type="InterPro" id="IPR027417">
    <property type="entry name" value="P-loop_NTPase"/>
</dbReference>
<dbReference type="PIRSF" id="PIRSF003128">
    <property type="entry name" value="RecN"/>
    <property type="match status" value="1"/>
</dbReference>
<evidence type="ECO:0000256" key="5">
    <source>
        <dbReference type="ARBA" id="ARBA00022763"/>
    </source>
</evidence>
<evidence type="ECO:0000313" key="13">
    <source>
        <dbReference type="Proteomes" id="UP001319882"/>
    </source>
</evidence>
<sequence length="557" mass="61244">MLTQLVIQDYAIVDRLELDLTHGMTAITGETGAGKSILLGALGLCLGERAEAGSVRHGCERTDLSASFDLAHLPAAIEWLEARELCSEECLLRRVVSANGRSKAWINGQPVTIADLKALGELLIQVHGQHAHQALMREETHLALLDDYAGLRERRQQLGDTYKQWRSARTRLKQSREAGSEVEAKRQLLRYQVEELDQLALAEGELKTLEEEQHTLAHAEETLRETQFAAKCCESDDGGALSLLNQAHARLSALPGSDKGVLANTLAMLSDARIQVEEAAGELARFADTTELDPERLAWVDERLTDVHRIARKHHVAPEELCALHQSLTREVTQLEASDEDLETLSNRVAELRERYREQAKTLSEARQKAAGRLGKEVQQQLAFLAMGKAHFEVAVSPRETPSQEGLDQVQFLISANPGQPARPLTKVASGGELSRISLAIQVVAASHSTIPSLVFDEVDVGISGATAEIVGQLLRKLGENGQVMTVTHLPQVAAQAHQHLHIEKRAKRDSTLTHMALLDEQGRISELARMLGGVTLSEQTLAHAREMLDASQRRPH</sequence>
<organism evidence="12 13">
    <name type="scientific">Vreelandella malpeensis</name>
    <dbReference type="NCBI Taxonomy" id="1172368"/>
    <lineage>
        <taxon>Bacteria</taxon>
        <taxon>Pseudomonadati</taxon>
        <taxon>Pseudomonadota</taxon>
        <taxon>Gammaproteobacteria</taxon>
        <taxon>Oceanospirillales</taxon>
        <taxon>Halomonadaceae</taxon>
        <taxon>Vreelandella</taxon>
    </lineage>
</organism>
<keyword evidence="6" id="KW-0067">ATP-binding</keyword>
<keyword evidence="13" id="KW-1185">Reference proteome</keyword>
<evidence type="ECO:0000256" key="2">
    <source>
        <dbReference type="ARBA" id="ARBA00009441"/>
    </source>
</evidence>
<dbReference type="Proteomes" id="UP001319882">
    <property type="component" value="Unassembled WGS sequence"/>
</dbReference>
<evidence type="ECO:0000256" key="9">
    <source>
        <dbReference type="PIRNR" id="PIRNR003128"/>
    </source>
</evidence>
<comment type="caution">
    <text evidence="12">The sequence shown here is derived from an EMBL/GenBank/DDBJ whole genome shotgun (WGS) entry which is preliminary data.</text>
</comment>
<evidence type="ECO:0000256" key="4">
    <source>
        <dbReference type="ARBA" id="ARBA00022741"/>
    </source>
</evidence>
<evidence type="ECO:0000256" key="1">
    <source>
        <dbReference type="ARBA" id="ARBA00003618"/>
    </source>
</evidence>
<gene>
    <name evidence="12" type="primary">recN</name>
    <name evidence="12" type="ORF">GEV37_08470</name>
</gene>
<protein>
    <recommendedName>
        <fullName evidence="3 9">DNA repair protein RecN</fullName>
    </recommendedName>
    <alternativeName>
        <fullName evidence="8 9">Recombination protein N</fullName>
    </alternativeName>
</protein>
<evidence type="ECO:0000256" key="6">
    <source>
        <dbReference type="ARBA" id="ARBA00022840"/>
    </source>
</evidence>
<reference evidence="12 13" key="1">
    <citation type="journal article" date="2021" name="Sci. Rep.">
        <title>Genome analysis of a halophilic bacterium Halomonas malpeensis YU-PRIM-29(T) reveals its exopolysaccharide and pigment producing capabilities.</title>
        <authorList>
            <person name="Athmika"/>
            <person name="Ghate S.D."/>
            <person name="Arun A.B."/>
            <person name="Rao S.S."/>
            <person name="Kumar S.T.A."/>
            <person name="Kandiyil M.K."/>
            <person name="Saptami K."/>
            <person name="Rekha P.D."/>
        </authorList>
    </citation>
    <scope>NUCLEOTIDE SEQUENCE [LARGE SCALE GENOMIC DNA]</scope>
    <source>
        <strain evidence="13">prim 29</strain>
    </source>
</reference>
<name>A0ABS8DS40_9GAMM</name>
<feature type="coiled-coil region" evidence="10">
    <location>
        <begin position="192"/>
        <end position="229"/>
    </location>
</feature>
<evidence type="ECO:0000256" key="10">
    <source>
        <dbReference type="SAM" id="Coils"/>
    </source>
</evidence>
<keyword evidence="7 9" id="KW-0234">DNA repair</keyword>
<dbReference type="InterPro" id="IPR003395">
    <property type="entry name" value="RecF/RecN/SMC_N"/>
</dbReference>
<dbReference type="InterPro" id="IPR004604">
    <property type="entry name" value="DNA_recomb/repair_RecN"/>
</dbReference>
<keyword evidence="5 9" id="KW-0227">DNA damage</keyword>
<feature type="coiled-coil region" evidence="10">
    <location>
        <begin position="335"/>
        <end position="373"/>
    </location>
</feature>
<dbReference type="NCBIfam" id="NF008121">
    <property type="entry name" value="PRK10869.1"/>
    <property type="match status" value="1"/>
</dbReference>
<dbReference type="EMBL" id="WHVL01000003">
    <property type="protein sequence ID" value="MCB8889142.1"/>
    <property type="molecule type" value="Genomic_DNA"/>
</dbReference>
<dbReference type="PANTHER" id="PTHR11059">
    <property type="entry name" value="DNA REPAIR PROTEIN RECN"/>
    <property type="match status" value="1"/>
</dbReference>
<dbReference type="CDD" id="cd03241">
    <property type="entry name" value="ABC_RecN"/>
    <property type="match status" value="2"/>
</dbReference>
<proteinExistence type="inferred from homology"/>
<evidence type="ECO:0000256" key="8">
    <source>
        <dbReference type="ARBA" id="ARBA00033408"/>
    </source>
</evidence>
<feature type="domain" description="RecF/RecN/SMC N-terminal" evidence="11">
    <location>
        <begin position="2"/>
        <end position="508"/>
    </location>
</feature>